<evidence type="ECO:0000313" key="2">
    <source>
        <dbReference type="EMBL" id="EPT06014.1"/>
    </source>
</evidence>
<protein>
    <recommendedName>
        <fullName evidence="4">Nucleolus and neural progenitor protein-like N-terminal domain-containing protein</fullName>
    </recommendedName>
</protein>
<dbReference type="HOGENOM" id="CLU_057900_0_0_1"/>
<feature type="compositionally biased region" description="Polar residues" evidence="1">
    <location>
        <begin position="230"/>
        <end position="244"/>
    </location>
</feature>
<dbReference type="GO" id="GO:0000294">
    <property type="term" value="P:nuclear-transcribed mRNA catabolic process, RNase MRP-dependent"/>
    <property type="evidence" value="ECO:0007669"/>
    <property type="project" value="TreeGrafter"/>
</dbReference>
<reference evidence="2 3" key="1">
    <citation type="journal article" date="2012" name="Science">
        <title>The Paleozoic origin of enzymatic lignin decomposition reconstructed from 31 fungal genomes.</title>
        <authorList>
            <person name="Floudas D."/>
            <person name="Binder M."/>
            <person name="Riley R."/>
            <person name="Barry K."/>
            <person name="Blanchette R.A."/>
            <person name="Henrissat B."/>
            <person name="Martinez A.T."/>
            <person name="Otillar R."/>
            <person name="Spatafora J.W."/>
            <person name="Yadav J.S."/>
            <person name="Aerts A."/>
            <person name="Benoit I."/>
            <person name="Boyd A."/>
            <person name="Carlson A."/>
            <person name="Copeland A."/>
            <person name="Coutinho P.M."/>
            <person name="de Vries R.P."/>
            <person name="Ferreira P."/>
            <person name="Findley K."/>
            <person name="Foster B."/>
            <person name="Gaskell J."/>
            <person name="Glotzer D."/>
            <person name="Gorecki P."/>
            <person name="Heitman J."/>
            <person name="Hesse C."/>
            <person name="Hori C."/>
            <person name="Igarashi K."/>
            <person name="Jurgens J.A."/>
            <person name="Kallen N."/>
            <person name="Kersten P."/>
            <person name="Kohler A."/>
            <person name="Kuees U."/>
            <person name="Kumar T.K.A."/>
            <person name="Kuo A."/>
            <person name="LaButti K."/>
            <person name="Larrondo L.F."/>
            <person name="Lindquist E."/>
            <person name="Ling A."/>
            <person name="Lombard V."/>
            <person name="Lucas S."/>
            <person name="Lundell T."/>
            <person name="Martin R."/>
            <person name="McLaughlin D.J."/>
            <person name="Morgenstern I."/>
            <person name="Morin E."/>
            <person name="Murat C."/>
            <person name="Nagy L.G."/>
            <person name="Nolan M."/>
            <person name="Ohm R.A."/>
            <person name="Patyshakuliyeva A."/>
            <person name="Rokas A."/>
            <person name="Ruiz-Duenas F.J."/>
            <person name="Sabat G."/>
            <person name="Salamov A."/>
            <person name="Samejima M."/>
            <person name="Schmutz J."/>
            <person name="Slot J.C."/>
            <person name="St John F."/>
            <person name="Stenlid J."/>
            <person name="Sun H."/>
            <person name="Sun S."/>
            <person name="Syed K."/>
            <person name="Tsang A."/>
            <person name="Wiebenga A."/>
            <person name="Young D."/>
            <person name="Pisabarro A."/>
            <person name="Eastwood D.C."/>
            <person name="Martin F."/>
            <person name="Cullen D."/>
            <person name="Grigoriev I.V."/>
            <person name="Hibbett D.S."/>
        </authorList>
    </citation>
    <scope>NUCLEOTIDE SEQUENCE</scope>
    <source>
        <strain evidence="3">FP-58527</strain>
    </source>
</reference>
<feature type="region of interest" description="Disordered" evidence="1">
    <location>
        <begin position="225"/>
        <end position="248"/>
    </location>
</feature>
<keyword evidence="3" id="KW-1185">Reference proteome</keyword>
<proteinExistence type="predicted"/>
<dbReference type="OrthoDB" id="114080at2759"/>
<organism evidence="2 3">
    <name type="scientific">Fomitopsis schrenkii</name>
    <name type="common">Brown rot fungus</name>
    <dbReference type="NCBI Taxonomy" id="2126942"/>
    <lineage>
        <taxon>Eukaryota</taxon>
        <taxon>Fungi</taxon>
        <taxon>Dikarya</taxon>
        <taxon>Basidiomycota</taxon>
        <taxon>Agaricomycotina</taxon>
        <taxon>Agaricomycetes</taxon>
        <taxon>Polyporales</taxon>
        <taxon>Fomitopsis</taxon>
    </lineage>
</organism>
<dbReference type="GO" id="GO:0000466">
    <property type="term" value="P:maturation of 5.8S rRNA from tricistronic rRNA transcript (SSU-rRNA, 5.8S rRNA, LSU-rRNA)"/>
    <property type="evidence" value="ECO:0007669"/>
    <property type="project" value="TreeGrafter"/>
</dbReference>
<dbReference type="Proteomes" id="UP000015241">
    <property type="component" value="Unassembled WGS sequence"/>
</dbReference>
<sequence length="345" mass="38382">MAARRVALPPPVTYLPKTSLDSAAQSSVHSILKQLKSCTRRLQTALASHALELRVLERLYYKGKNQHRTALFWRNVAEMRRYGERVETTDLYGLVERMRVAFWGEAGLQNAKLLKGSWTHCPDIASVLFVMRRCSEARLLLEKARDRLSAAYRSFTLVMQTAAFLQLILTLTAITSRLSSLVAEVQSCTELAQTACLQLAHTLDPKLAQSSRRIADERRHAKDIGDVTVFSESSKDTPNQAATENTDEDVGAVLARHMTTEIETKPVIPPPIETPTEVVPSLRDDLNLIPSTGVTTVQSSADCLGPTDSIIRTSVKRKVESGTLPKKAKKKVKKKRDEIDDIFGM</sequence>
<dbReference type="InParanoid" id="S8ESX7"/>
<dbReference type="InterPro" id="IPR047205">
    <property type="entry name" value="RMP1"/>
</dbReference>
<dbReference type="PANTHER" id="PTHR37792">
    <property type="entry name" value="RIBONUCLEASE MRP PROTEIN SUBUNIT RMP1"/>
    <property type="match status" value="1"/>
</dbReference>
<dbReference type="eggNOG" id="ENOG502RABI">
    <property type="taxonomic scope" value="Eukaryota"/>
</dbReference>
<accession>S8ESX7</accession>
<dbReference type="GO" id="GO:0042134">
    <property type="term" value="F:rRNA primary transcript binding"/>
    <property type="evidence" value="ECO:0007669"/>
    <property type="project" value="InterPro"/>
</dbReference>
<gene>
    <name evidence="2" type="ORF">FOMPIDRAFT_1154691</name>
</gene>
<dbReference type="PANTHER" id="PTHR37792:SF1">
    <property type="entry name" value="RIBONUCLEASE MRP PROTEIN SUBUNIT RMP1"/>
    <property type="match status" value="1"/>
</dbReference>
<dbReference type="STRING" id="743788.S8ESX7"/>
<dbReference type="AlphaFoldDB" id="S8ESX7"/>
<name>S8ESX7_FOMSC</name>
<evidence type="ECO:0000256" key="1">
    <source>
        <dbReference type="SAM" id="MobiDB-lite"/>
    </source>
</evidence>
<dbReference type="EMBL" id="KE504122">
    <property type="protein sequence ID" value="EPT06014.1"/>
    <property type="molecule type" value="Genomic_DNA"/>
</dbReference>
<evidence type="ECO:0008006" key="4">
    <source>
        <dbReference type="Google" id="ProtNLM"/>
    </source>
</evidence>
<dbReference type="GO" id="GO:0000172">
    <property type="term" value="C:ribonuclease MRP complex"/>
    <property type="evidence" value="ECO:0007669"/>
    <property type="project" value="InterPro"/>
</dbReference>
<evidence type="ECO:0000313" key="3">
    <source>
        <dbReference type="Proteomes" id="UP000015241"/>
    </source>
</evidence>